<dbReference type="Gene3D" id="3.20.20.70">
    <property type="entry name" value="Aldolase class I"/>
    <property type="match status" value="1"/>
</dbReference>
<dbReference type="InterPro" id="IPR040883">
    <property type="entry name" value="FAS_meander"/>
</dbReference>
<evidence type="ECO:0000256" key="1">
    <source>
        <dbReference type="ARBA" id="ARBA00005005"/>
    </source>
</evidence>
<keyword evidence="8" id="KW-0444">Lipid biosynthesis</keyword>
<dbReference type="Gene3D" id="1.20.1050.120">
    <property type="match status" value="1"/>
</dbReference>
<dbReference type="Gene3D" id="6.10.140.1400">
    <property type="match status" value="1"/>
</dbReference>
<dbReference type="UniPathway" id="UPA00659"/>
<evidence type="ECO:0000256" key="20">
    <source>
        <dbReference type="ARBA" id="ARBA00023160"/>
    </source>
</evidence>
<dbReference type="InterPro" id="IPR002347">
    <property type="entry name" value="SDR_fam"/>
</dbReference>
<dbReference type="EC" id="1.1.1.100" evidence="4"/>
<dbReference type="Pfam" id="PF17951">
    <property type="entry name" value="FAS_meander"/>
    <property type="match status" value="1"/>
</dbReference>
<dbReference type="InterPro" id="IPR014043">
    <property type="entry name" value="Acyl_transferase_dom"/>
</dbReference>
<dbReference type="Pfam" id="PF00698">
    <property type="entry name" value="Acyl_transf_1"/>
    <property type="match status" value="1"/>
</dbReference>
<keyword evidence="16" id="KW-0560">Oxidoreductase</keyword>
<dbReference type="Gene3D" id="1.20.930.70">
    <property type="match status" value="1"/>
</dbReference>
<evidence type="ECO:0000256" key="3">
    <source>
        <dbReference type="ARBA" id="ARBA00012878"/>
    </source>
</evidence>
<dbReference type="PANTHER" id="PTHR10982:SF21">
    <property type="entry name" value="FATTY ACID SYNTHASE SUBUNIT BETA"/>
    <property type="match status" value="1"/>
</dbReference>
<dbReference type="Gene3D" id="3.90.470.20">
    <property type="entry name" value="4'-phosphopantetheinyl transferase domain"/>
    <property type="match status" value="1"/>
</dbReference>
<dbReference type="Pfam" id="PF18314">
    <property type="entry name" value="FAS_I_H"/>
    <property type="match status" value="1"/>
</dbReference>
<sequence>MAAPNGHAVQGPAITTRPLILSLGQIGVSIPVSTECNEWIAAEVLRDEFTHIQSQLDAVDSTAQLENEAEATVELSARFLAHVAASVPKDPQSTSARAALLLNVLKHFTSSYLATKDVHTLVSAFDTVTRKAVLAAYFQAVATLKEQKVSNIPAQPESALLSASVAGKASIFALFGGQGTNEVYFDELQNLYDTYKPFVAPFVKTITEDILVPLAEDEEEYTYYAHGLDVLSWLSGATPRPSVSYLASVPVSFPLIGLTQLVQYLVVCHVADLTPGELRARIAGATGHSQGIVSAVAIAASDSFEDFYENSRKAVKWLFYSGLRGQEAFPVTALEPSIVQDAIEGGEGTPSPMLSVTGLSLKELEPHIAKTNKYLPANSQLFVSLHNGPKAFVVTGPPKALFGLVTSLRKVKAPSGLDQSKVPFSQRKPVFSIRFLVVGVPYHSAYLAEATQKLVEEDLEGEELWSSKDLKIPVYNTEDGSDLRELKSSITRSLCEQIFTSPIHWTKATNFPETATHAVDFGPGGLSGIGPLTARNFDGRGVRVIVAGERGKGDAELFSSLQVKYEEWWSKKWSPKLVRTSDGELHLDTPFSRLLGKPPIMVAGMTPSTVKAGFVSAVLDAGYHIELAGGGHYNAAALRSKVAEIQKLIPAGVGITLNALYINPRQFTFQFPLWQEMRKEGLPIEGFCVAAGIPTTEKAVEIIEGLKAAGIKHVAFKPGSVDGIRQVINIAAANPDFPIIMQWTGGRAGGHHSFEDFHQPVLATYRAIRQHPNICLVGGSGFGSAEDVWEYLTGDWSVQRFGVQPMPFDGFLFASRVMVAKEAHTSSSVKDLIVAAPGVDDGAWEGTYTKPTGGILTVRSELGEPIHKVATRAVKLWKEFDDTVFKLPKEKRALWLTERKEEIIGKLNRDFAKPWFGWKKDGSVALDLADMTYEETVLRMIRLMFVAHQKRWVDLSLRNLVGDWLRRIEERFAGVNGSGTKPSILQSYQSLDDPLPFVETFFQKYPLASEQLLAAEDTAYFLAISQRPGQKPVPFIPVLDASFEVWFKKDSLWAAEDIEAVFDQDPQRVCILQGPVAAKWSVKKDEPVKELLGNINKSLVQRLLERSYGGDVSSVPVVEYLAAAPKPVAKNLSGVKRTEAGSSVTYELGSHLPETSAWLETLSGSELSWLRALLTSTTIVQGTSYIDNPLRRILAPRAGQKVVVSYNGTVPSSVAVYGAARSYGGHVDNFKALEIVFNGQTKQIALTIFEERLGSSIPLSLQFEYKPSQGFAPIHEIATGRNQRIKEFYWKLWYGDNETLPSIDLREKFVGPEVTIKAEDVEQFCAVVGNQGEAFKAARTDKVQAPMDFAIVTGWQAIMKSIFPAAIDGDLLKLVHLSNGFRMVDGAKPLAVGDVCKAEARIVSVINAPEGKIVKVKGHVYREGQPVIEVVSSFLYRGRFTDYENTFDTTEEPDYSVHLENDAAVGVLQSKEWFEWDNPSSPLVAGTTLIFRIQSQVAFKDRTNYRNVSVTGDIFIRNQLKVLMKVGSVEFQQDDSHGNPVLSYLQRHGSPLGLTTPLATGCYSLITPDISTAFNAPLTNEPYSKVSGDFNPIHINPYFSDYASLPATITHGLWSSAATRRYVETIVAKGHPERVVAYDVNFVGMVIPGEPLEVKIRHTGMRDGNMVVSITTINERGEKVLQGSAEVAQPTTVYVFTGQGSQEPGMGMDLYNSSPAARAVWDGADAHLLAVYGFSIIEIVKDNPKEKTIHFGGIKGQAIRQRYMDMTYDAMDKDGHVKTLPLFADIDVRTPKYTFSHPNGLLFATQFAQIALVVTEKAAFEDMRMKGFVQKDCAFAGHSLGEYSALASIADVLHISALVDVVFYRGITMQRAVERDSENRSNYAMCAVNPSRISPSFSDAALREVVDTIATISGALLEIVNYNVEGQQYVCAGELLALQTMTNVLNYLKIQKIDIAKLTETFTIEKVKEMLADIVKSCLEKAQEQQKAEGYIKLERGFATIPLPGIDVPFHSRYLWAGVLPFRAYLSKKINAAHLNPDWLVGKYIPNLIAKPFQVSREYAQIIYDQTSSPKLDKVLRKWEEDNWASPENRQQLAYIILVELLAYQFASPVRWIETQDLLFTTFNFERLIELGPSPTLTGMAVRTLKAKYEARDGSISTTRAILCHSKNAKEIYYQYEDEAEAPPAQEESTPTPTAAPTATTPAPAVPVAAAPSGPVASVEDVPIKAIDILLVVVAQKLKKRVDEIPLSKSIKDLVGGKSTLQNEILGDLQQEFASAPEKGEELPLEELGSALGSGFNGSLGKYSTGLVSRLIGGKMPGGFNLSAIKSHLSKTWGLGPARSDGVLLLATTLEPPKRLASEGEAKAWLDGVVSIYAQRSGISLASAGASGGGGGAAGGAVINSEEFLKFQADQQKFAAQHIELYMRYLGRDSRAGELAFDKEKANSVSLQAKLDSITREHGDAYIDGIQPRFDPLKARHFDSSWNWVRQDALLMFYDIIFGRLTTVDREITARCIQLLNRADPDMLQYMQYHIDHCDPSKGETYKLAKEFGQQLIDNTREVIGKPPVYKDVTFPTAPHTEVTEKGEIKYSEVVRENVRKLEAYVEEMASGDTVAGTVNIQKVQDDVLKLWTVVKSLPEISSDQKNRIKALYEGVVKSLHKSSDPRPPAGTPRSRRSSSQFLRPQMTGVTPVTSLASDKVPLLHLKRKVGTTWEYSSNLTGVYLDILHEIATSGTTFKDKNALLTGVGKGSIGVEVVKGLLSGGAHVVITTSSYNRKTVEYYQSIFQSFGSRGSSLHVVPFNQASKQDVEALVDYIYANLGMDLDYILPFAGIPENGREIDGLDDRSELAHRMMLVNLLRILGAVKNKKASRHFVTRPTQVILPLSPNHGLFGNDGLYSESKISLETLFQRWASESWGEYLCLAGAVIGWTRGTGLMAPTNIVAHELESYGVRTFSAKEMAFNILGLMHPLLFSITQVEPIWADLNGGMDRLPDLADITTRIRTKLHQKADLRRAVARDNAADYKVINGVEAERLLQTVDVQPRANFRFEFPALESAASLQDISYLKGLIDLDKVIVVTGFGEVSPWGSSRTRWEMEARGEFTIEGCIEMAWMMGYIKHFDGRLKDGSLYVGWVDSKTNEPVDDKDVRGRYEKDILLHAGIRLIEPELFRGYDPNKKVFNQEIELVHDLEPIEVSDSEAQKFKLQHGDKCDIWAGEGGQWFAKFKKGACVFVPKAFKFSRTVAAQVPTGWHAGRYGIPDDIIAQVDRTTLWALVSTIEAFNASGFTDPYELYKHMHPSEVGTALGSGMGGTISMGKMFKDRRDEKEVQNDILQETFINTTAGWINLLLLSSSGPVKIPVGACATALQSLEIASDTILSGKAKVMIAGGFDDISEEGSYEFANMKATSNAETEFAMGREPTEMSRPATTSRAGFMEAQGVGVHIVMSAKTALELGAPIRGVLAFTSTSTDKAGRSVPAPGKGALTVAREIPSKHPLPILDIAYRSRQLAFRRSQISQWLSHEHMQLQEEVEYRKKSGEVVDPEYISSRVAHIEKEAAQQEKDALAIYGMLEGSDPHIAPLRRALAVWGLTADDIGALSIHGTSTAANEENETRIWNDIFTTISRSPGNAVPIIAQKSLVGHCKGGAAAWQAAGLLQTINSGIIPGNRNSDNIDSHFQDRRFLLFPSKSIHTDGIRAAAMSSFGFGQVGGTALFLHPRYVFGAIDPASYESYKQRNKLRALQSYKAMSEMMIKNSLVKIKDHPPYPADMERPVLLNSMARASWDPKTGEYTFKGKLPTEAPHDDANVKAVAEIIAAKGLGDSSPIGVGVDQELISSVPSHNPTFLARNFTDAEIAYCQSQPSPASSFAARWVGKEAVFKSLGVKSQGAAAAMKDIEILNDDSGVPTVHLHGEARARAAEKGVSKILISLSHSENVAIAFAQASS</sequence>
<accession>A0A409XY81</accession>
<dbReference type="GO" id="GO:0004318">
    <property type="term" value="F:enoyl-[acyl-carrier-protein] reductase (NADH) activity"/>
    <property type="evidence" value="ECO:0007669"/>
    <property type="project" value="InterPro"/>
</dbReference>
<dbReference type="FunFam" id="1.20.930.70:FF:000001">
    <property type="entry name" value="Fatty acid synthase beta subunit dehydratase"/>
    <property type="match status" value="1"/>
</dbReference>
<evidence type="ECO:0000256" key="27">
    <source>
        <dbReference type="SAM" id="MobiDB-lite"/>
    </source>
</evidence>
<keyword evidence="13" id="KW-0276">Fatty acid metabolism</keyword>
<dbReference type="InterPro" id="IPR036291">
    <property type="entry name" value="NAD(P)-bd_dom_sf"/>
</dbReference>
<dbReference type="CDD" id="cd03447">
    <property type="entry name" value="FAS_MaoC"/>
    <property type="match status" value="1"/>
</dbReference>
<gene>
    <name evidence="30" type="ORF">CVT26_015863</name>
</gene>
<dbReference type="Proteomes" id="UP000284706">
    <property type="component" value="Unassembled WGS sequence"/>
</dbReference>
<dbReference type="FunFam" id="3.40.366.10:FF:000003">
    <property type="entry name" value="Fatty acid synthase subunit beta dehydratase"/>
    <property type="match status" value="1"/>
</dbReference>
<dbReference type="InterPro" id="IPR018201">
    <property type="entry name" value="Ketoacyl_synth_AS"/>
</dbReference>
<feature type="region of interest" description="Disordered" evidence="27">
    <location>
        <begin position="2179"/>
        <end position="2211"/>
    </location>
</feature>
<dbReference type="InterPro" id="IPR014031">
    <property type="entry name" value="Ketoacyl_synth_C"/>
</dbReference>
<dbReference type="FunFam" id="3.20.20.70:FF:000078">
    <property type="entry name" value="Fatty acid synthase beta subunit dehydratase"/>
    <property type="match status" value="1"/>
</dbReference>
<dbReference type="InterPro" id="IPR002582">
    <property type="entry name" value="ACPS"/>
</dbReference>
<dbReference type="Gene3D" id="3.40.47.10">
    <property type="match status" value="1"/>
</dbReference>
<evidence type="ECO:0000256" key="19">
    <source>
        <dbReference type="ARBA" id="ARBA00023098"/>
    </source>
</evidence>
<dbReference type="SUPFAM" id="SSF56214">
    <property type="entry name" value="4'-phosphopantetheinyl transferase"/>
    <property type="match status" value="1"/>
</dbReference>
<keyword evidence="9" id="KW-0597">Phosphoprotein</keyword>
<dbReference type="InterPro" id="IPR008278">
    <property type="entry name" value="4-PPantetheinyl_Trfase_dom"/>
</dbReference>
<dbReference type="Pfam" id="PF16073">
    <property type="entry name" value="SAT"/>
    <property type="match status" value="1"/>
</dbReference>
<dbReference type="InterPro" id="IPR013785">
    <property type="entry name" value="Aldolase_TIM"/>
</dbReference>
<dbReference type="HAMAP" id="MF_00101">
    <property type="entry name" value="AcpS"/>
    <property type="match status" value="1"/>
</dbReference>
<dbReference type="Pfam" id="PF17828">
    <property type="entry name" value="FAS_N"/>
    <property type="match status" value="1"/>
</dbReference>
<keyword evidence="14" id="KW-0460">Magnesium</keyword>
<dbReference type="FunFam" id="3.90.470.20:FF:000005">
    <property type="entry name" value="Fatty acid synthase alpha subunit FasA"/>
    <property type="match status" value="1"/>
</dbReference>
<evidence type="ECO:0000256" key="14">
    <source>
        <dbReference type="ARBA" id="ARBA00022842"/>
    </source>
</evidence>
<dbReference type="SUPFAM" id="SSF52151">
    <property type="entry name" value="FabD/lysophospholipase-like"/>
    <property type="match status" value="2"/>
</dbReference>
<dbReference type="GO" id="GO:0019171">
    <property type="term" value="F:(3R)-hydroxyacyl-[acyl-carrier-protein] dehydratase activity"/>
    <property type="evidence" value="ECO:0007669"/>
    <property type="project" value="InterPro"/>
</dbReference>
<evidence type="ECO:0000313" key="30">
    <source>
        <dbReference type="EMBL" id="PPQ95737.1"/>
    </source>
</evidence>
<keyword evidence="18" id="KW-0520">NAD</keyword>
<dbReference type="EMBL" id="NHYE01001416">
    <property type="protein sequence ID" value="PPQ95737.1"/>
    <property type="molecule type" value="Genomic_DNA"/>
</dbReference>
<dbReference type="SMART" id="SM00827">
    <property type="entry name" value="PKS_AT"/>
    <property type="match status" value="1"/>
</dbReference>
<comment type="subunit">
    <text evidence="23">[Alpha(6)beta(6)] hexamers of two multifunctional subunits (alpha and beta).</text>
</comment>
<evidence type="ECO:0000256" key="21">
    <source>
        <dbReference type="ARBA" id="ARBA00023239"/>
    </source>
</evidence>
<dbReference type="EC" id="2.3.1.86" evidence="3"/>
<dbReference type="PROSITE" id="PS00606">
    <property type="entry name" value="KS3_1"/>
    <property type="match status" value="1"/>
</dbReference>
<evidence type="ECO:0000256" key="12">
    <source>
        <dbReference type="ARBA" id="ARBA00022801"/>
    </source>
</evidence>
<dbReference type="Pfam" id="PF02801">
    <property type="entry name" value="Ketoacyl-synt_C"/>
    <property type="match status" value="1"/>
</dbReference>
<comment type="caution">
    <text evidence="30">The sequence shown here is derived from an EMBL/GenBank/DDBJ whole genome shotgun (WGS) entry which is preliminary data.</text>
</comment>
<dbReference type="GO" id="GO:0005835">
    <property type="term" value="C:fatty acid synthase complex"/>
    <property type="evidence" value="ECO:0007669"/>
    <property type="project" value="InterPro"/>
</dbReference>
<evidence type="ECO:0000256" key="17">
    <source>
        <dbReference type="ARBA" id="ARBA00023026"/>
    </source>
</evidence>
<evidence type="ECO:0000256" key="4">
    <source>
        <dbReference type="ARBA" id="ARBA00012948"/>
    </source>
</evidence>
<dbReference type="FunFam" id="3.30.1120.100:FF:000001">
    <property type="entry name" value="Fatty acid synthase beta subunit dehydratase"/>
    <property type="match status" value="1"/>
</dbReference>
<dbReference type="PANTHER" id="PTHR10982">
    <property type="entry name" value="MALONYL COA-ACYL CARRIER PROTEIN TRANSACYLASE"/>
    <property type="match status" value="1"/>
</dbReference>
<evidence type="ECO:0000256" key="11">
    <source>
        <dbReference type="ARBA" id="ARBA00022723"/>
    </source>
</evidence>
<keyword evidence="11" id="KW-0479">Metal-binding</keyword>
<dbReference type="SUPFAM" id="SSF51395">
    <property type="entry name" value="FMN-linked oxidoreductases"/>
    <property type="match status" value="1"/>
</dbReference>
<dbReference type="Gene3D" id="6.10.60.10">
    <property type="match status" value="1"/>
</dbReference>
<dbReference type="Gene3D" id="3.40.50.720">
    <property type="entry name" value="NAD(P)-binding Rossmann-like Domain"/>
    <property type="match status" value="1"/>
</dbReference>
<dbReference type="Gene3D" id="6.10.250.1930">
    <property type="match status" value="1"/>
</dbReference>
<dbReference type="InterPro" id="IPR013565">
    <property type="entry name" value="Fas1/AflB-like_central"/>
</dbReference>
<dbReference type="Gene3D" id="6.20.240.10">
    <property type="match status" value="1"/>
</dbReference>
<dbReference type="InterPro" id="IPR037143">
    <property type="entry name" value="4-PPantetheinyl_Trfase_dom_sf"/>
</dbReference>
<dbReference type="Pfam" id="PF00106">
    <property type="entry name" value="adh_short"/>
    <property type="match status" value="1"/>
</dbReference>
<feature type="compositionally biased region" description="Low complexity" evidence="27">
    <location>
        <begin position="2182"/>
        <end position="2211"/>
    </location>
</feature>
<dbReference type="Gene3D" id="3.30.70.2490">
    <property type="match status" value="1"/>
</dbReference>
<dbReference type="SUPFAM" id="SSF51735">
    <property type="entry name" value="NAD(P)-binding Rossmann-fold domains"/>
    <property type="match status" value="1"/>
</dbReference>
<dbReference type="OrthoDB" id="4251012at2759"/>
<evidence type="ECO:0000259" key="29">
    <source>
        <dbReference type="PROSITE" id="PS52004"/>
    </source>
</evidence>
<keyword evidence="15" id="KW-0521">NADP</keyword>
<dbReference type="Pfam" id="PF01575">
    <property type="entry name" value="MaoC_dehydratas"/>
    <property type="match status" value="1"/>
</dbReference>
<dbReference type="FunCoup" id="A0A409XY81">
    <property type="interactions" value="20"/>
</dbReference>
<dbReference type="STRING" id="231916.A0A409XY81"/>
<dbReference type="InterPro" id="IPR009081">
    <property type="entry name" value="PP-bd_ACP"/>
</dbReference>
<keyword evidence="10" id="KW-0808">Transferase</keyword>
<keyword evidence="31" id="KW-1185">Reference proteome</keyword>
<organism evidence="30 31">
    <name type="scientific">Gymnopilus dilepis</name>
    <dbReference type="NCBI Taxonomy" id="231916"/>
    <lineage>
        <taxon>Eukaryota</taxon>
        <taxon>Fungi</taxon>
        <taxon>Dikarya</taxon>
        <taxon>Basidiomycota</taxon>
        <taxon>Agaricomycotina</taxon>
        <taxon>Agaricomycetes</taxon>
        <taxon>Agaricomycetidae</taxon>
        <taxon>Agaricales</taxon>
        <taxon>Agaricineae</taxon>
        <taxon>Hymenogastraceae</taxon>
        <taxon>Gymnopilus</taxon>
    </lineage>
</organism>
<dbReference type="GO" id="GO:0008897">
    <property type="term" value="F:holo-[acyl-carrier-protein] synthase activity"/>
    <property type="evidence" value="ECO:0007669"/>
    <property type="project" value="InterPro"/>
</dbReference>
<dbReference type="CDD" id="cd08950">
    <property type="entry name" value="KR_fFAS_SDR_c_like"/>
    <property type="match status" value="1"/>
</dbReference>
<dbReference type="InterPro" id="IPR004568">
    <property type="entry name" value="Ppantetheine-prot_Trfase_dom"/>
</dbReference>
<keyword evidence="20" id="KW-0275">Fatty acid biosynthesis</keyword>
<dbReference type="Gene3D" id="3.30.70.3330">
    <property type="match status" value="1"/>
</dbReference>
<dbReference type="Gene3D" id="3.90.25.70">
    <property type="match status" value="1"/>
</dbReference>
<dbReference type="NCBIfam" id="TIGR00556">
    <property type="entry name" value="pantethn_trn"/>
    <property type="match status" value="1"/>
</dbReference>
<dbReference type="PRINTS" id="PR01483">
    <property type="entry name" value="FASYNTHASE"/>
</dbReference>
<comment type="pathway">
    <text evidence="1">Lipid metabolism; fatty acid beta-oxidation.</text>
</comment>
<evidence type="ECO:0000256" key="23">
    <source>
        <dbReference type="ARBA" id="ARBA00033756"/>
    </source>
</evidence>
<keyword evidence="12" id="KW-0378">Hydrolase</keyword>
<comment type="catalytic activity">
    <reaction evidence="24">
        <text>acetyl-CoA + n malonyl-CoA + 2n NADPH + 4n H(+) = a long-chain-acyl-CoA + n CoA + n CO2 + 2n NADP(+).</text>
        <dbReference type="EC" id="2.3.1.86"/>
    </reaction>
</comment>
<dbReference type="PROSITE" id="PS52004">
    <property type="entry name" value="KS3_2"/>
    <property type="match status" value="1"/>
</dbReference>
<evidence type="ECO:0000256" key="2">
    <source>
        <dbReference type="ARBA" id="ARBA00007485"/>
    </source>
</evidence>
<dbReference type="InterPro" id="IPR040899">
    <property type="entry name" value="Fas_alpha_ACP"/>
</dbReference>
<dbReference type="InterPro" id="IPR054357">
    <property type="entry name" value="MFE-2_N"/>
</dbReference>
<name>A0A409XY81_9AGAR</name>
<evidence type="ECO:0000256" key="22">
    <source>
        <dbReference type="ARBA" id="ARBA00023268"/>
    </source>
</evidence>
<evidence type="ECO:0000256" key="26">
    <source>
        <dbReference type="ARBA" id="ARBA00049541"/>
    </source>
</evidence>
<dbReference type="SUPFAM" id="SSF54637">
    <property type="entry name" value="Thioesterase/thiol ester dehydrase-isomerase"/>
    <property type="match status" value="2"/>
</dbReference>
<dbReference type="InterPro" id="IPR047224">
    <property type="entry name" value="FAS_alpha_su_C"/>
</dbReference>
<evidence type="ECO:0000256" key="7">
    <source>
        <dbReference type="ARBA" id="ARBA00022450"/>
    </source>
</evidence>
<dbReference type="SUPFAM" id="SSF53901">
    <property type="entry name" value="Thiolase-like"/>
    <property type="match status" value="2"/>
</dbReference>
<evidence type="ECO:0000256" key="13">
    <source>
        <dbReference type="ARBA" id="ARBA00022832"/>
    </source>
</evidence>
<evidence type="ECO:0000259" key="28">
    <source>
        <dbReference type="PROSITE" id="PS50075"/>
    </source>
</evidence>
<dbReference type="GO" id="GO:0004321">
    <property type="term" value="F:fatty-acyl-CoA synthase activity"/>
    <property type="evidence" value="ECO:0007669"/>
    <property type="project" value="UniProtKB-EC"/>
</dbReference>
<feature type="domain" description="Ketosynthase family 3 (KS3)" evidence="29">
    <location>
        <begin position="3177"/>
        <end position="3711"/>
    </location>
</feature>
<comment type="catalytic activity">
    <reaction evidence="25">
        <text>a (3R)-hydroxyacyl-[ACP] + NADP(+) = a 3-oxoacyl-[ACP] + NADPH + H(+)</text>
        <dbReference type="Rhea" id="RHEA:17397"/>
        <dbReference type="Rhea" id="RHEA-COMP:9916"/>
        <dbReference type="Rhea" id="RHEA-COMP:9945"/>
        <dbReference type="ChEBI" id="CHEBI:15378"/>
        <dbReference type="ChEBI" id="CHEBI:57783"/>
        <dbReference type="ChEBI" id="CHEBI:58349"/>
        <dbReference type="ChEBI" id="CHEBI:78776"/>
        <dbReference type="ChEBI" id="CHEBI:78827"/>
        <dbReference type="EC" id="1.1.1.100"/>
    </reaction>
</comment>
<dbReference type="EC" id="2.3.1.41" evidence="5"/>
<evidence type="ECO:0000256" key="18">
    <source>
        <dbReference type="ARBA" id="ARBA00023027"/>
    </source>
</evidence>
<reference evidence="30 31" key="1">
    <citation type="journal article" date="2018" name="Evol. Lett.">
        <title>Horizontal gene cluster transfer increased hallucinogenic mushroom diversity.</title>
        <authorList>
            <person name="Reynolds H.T."/>
            <person name="Vijayakumar V."/>
            <person name="Gluck-Thaler E."/>
            <person name="Korotkin H.B."/>
            <person name="Matheny P.B."/>
            <person name="Slot J.C."/>
        </authorList>
    </citation>
    <scope>NUCLEOTIDE SEQUENCE [LARGE SCALE GENOMIC DNA]</scope>
    <source>
        <strain evidence="30 31">SRW20</strain>
    </source>
</reference>
<dbReference type="GO" id="GO:0004312">
    <property type="term" value="F:fatty acid synthase activity"/>
    <property type="evidence" value="ECO:0007669"/>
    <property type="project" value="InterPro"/>
</dbReference>
<dbReference type="InterPro" id="IPR001227">
    <property type="entry name" value="Ac_transferase_dom_sf"/>
</dbReference>
<dbReference type="FunFam" id="3.40.366.10:FF:000006">
    <property type="entry name" value="Fatty acid synthase beta subunit dehydratase"/>
    <property type="match status" value="1"/>
</dbReference>
<dbReference type="GO" id="GO:0000287">
    <property type="term" value="F:magnesium ion binding"/>
    <property type="evidence" value="ECO:0007669"/>
    <property type="project" value="InterPro"/>
</dbReference>
<dbReference type="CDD" id="cd00828">
    <property type="entry name" value="elong_cond_enzymes"/>
    <property type="match status" value="1"/>
</dbReference>
<dbReference type="FunFam" id="3.90.25.70:FF:000001">
    <property type="entry name" value="Fatty acid synthase subunit alpha"/>
    <property type="match status" value="1"/>
</dbReference>
<evidence type="ECO:0000256" key="10">
    <source>
        <dbReference type="ARBA" id="ARBA00022679"/>
    </source>
</evidence>
<dbReference type="Gene3D" id="3.10.129.10">
    <property type="entry name" value="Hotdog Thioesterase"/>
    <property type="match status" value="2"/>
</dbReference>
<dbReference type="GO" id="GO:0004316">
    <property type="term" value="F:3-oxoacyl-[acyl-carrier-protein] reductase (NADPH) activity"/>
    <property type="evidence" value="ECO:0007669"/>
    <property type="project" value="UniProtKB-EC"/>
</dbReference>
<keyword evidence="22" id="KW-0511">Multifunctional enzyme</keyword>
<dbReference type="InterPro" id="IPR041099">
    <property type="entry name" value="FAS1_N"/>
</dbReference>
<dbReference type="GO" id="GO:0016787">
    <property type="term" value="F:hydrolase activity"/>
    <property type="evidence" value="ECO:0007669"/>
    <property type="project" value="UniProtKB-KW"/>
</dbReference>
<dbReference type="Gene3D" id="3.40.366.10">
    <property type="entry name" value="Malonyl-Coenzyme A Acyl Carrier Protein, domain 2"/>
    <property type="match status" value="3"/>
</dbReference>
<dbReference type="Gene3D" id="3.30.1120.100">
    <property type="match status" value="1"/>
</dbReference>
<dbReference type="GO" id="GO:0004315">
    <property type="term" value="F:3-oxoacyl-[acyl-carrier-protein] synthase activity"/>
    <property type="evidence" value="ECO:0007669"/>
    <property type="project" value="UniProtKB-EC"/>
</dbReference>
<comment type="catalytic activity">
    <reaction evidence="26">
        <text>a fatty acyl-[ACP] + malonyl-[ACP] + H(+) = a 3-oxoacyl-[ACP] + holo-[ACP] + CO2</text>
        <dbReference type="Rhea" id="RHEA:22836"/>
        <dbReference type="Rhea" id="RHEA-COMP:9623"/>
        <dbReference type="Rhea" id="RHEA-COMP:9685"/>
        <dbReference type="Rhea" id="RHEA-COMP:9916"/>
        <dbReference type="Rhea" id="RHEA-COMP:14125"/>
        <dbReference type="ChEBI" id="CHEBI:15378"/>
        <dbReference type="ChEBI" id="CHEBI:16526"/>
        <dbReference type="ChEBI" id="CHEBI:64479"/>
        <dbReference type="ChEBI" id="CHEBI:78449"/>
        <dbReference type="ChEBI" id="CHEBI:78776"/>
        <dbReference type="ChEBI" id="CHEBI:138651"/>
        <dbReference type="EC" id="2.3.1.41"/>
    </reaction>
</comment>
<dbReference type="InterPro" id="IPR003965">
    <property type="entry name" value="Fatty_acid_synthase"/>
</dbReference>
<dbReference type="PROSITE" id="PS50075">
    <property type="entry name" value="CARRIER"/>
    <property type="match status" value="1"/>
</dbReference>
<dbReference type="InterPro" id="IPR020841">
    <property type="entry name" value="PKS_Beta-ketoAc_synthase_dom"/>
</dbReference>
<dbReference type="InterPro" id="IPR050830">
    <property type="entry name" value="Fungal_FAS"/>
</dbReference>
<evidence type="ECO:0000256" key="15">
    <source>
        <dbReference type="ARBA" id="ARBA00022857"/>
    </source>
</evidence>
<protein>
    <recommendedName>
        <fullName evidence="6">Fatty acid synthase subunit alpha</fullName>
        <ecNumber evidence="4">1.1.1.100</ecNumber>
        <ecNumber evidence="5">2.3.1.41</ecNumber>
        <ecNumber evidence="3">2.3.1.86</ecNumber>
    </recommendedName>
</protein>
<dbReference type="GO" id="GO:0006635">
    <property type="term" value="P:fatty acid beta-oxidation"/>
    <property type="evidence" value="ECO:0007669"/>
    <property type="project" value="UniProtKB-UniPathway"/>
</dbReference>
<keyword evidence="21" id="KW-0456">Lyase</keyword>
<dbReference type="Pfam" id="PF22235">
    <property type="entry name" value="FAS1_thioest_ins"/>
    <property type="match status" value="1"/>
</dbReference>
<dbReference type="InterPro" id="IPR029069">
    <property type="entry name" value="HotDog_dom_sf"/>
</dbReference>
<dbReference type="FunFam" id="3.30.70.3330:FF:000001">
    <property type="entry name" value="Fatty acid synthase subunit beta dehydratase"/>
    <property type="match status" value="1"/>
</dbReference>
<dbReference type="InterPro" id="IPR014030">
    <property type="entry name" value="Ketoacyl_synth_N"/>
</dbReference>
<evidence type="ECO:0000256" key="24">
    <source>
        <dbReference type="ARBA" id="ARBA00048237"/>
    </source>
</evidence>
<dbReference type="Pfam" id="PF01648">
    <property type="entry name" value="ACPS"/>
    <property type="match status" value="1"/>
</dbReference>
<dbReference type="InterPro" id="IPR002539">
    <property type="entry name" value="MaoC-like_dom"/>
</dbReference>
<dbReference type="InterPro" id="IPR016035">
    <property type="entry name" value="Acyl_Trfase/lysoPLipase"/>
</dbReference>
<dbReference type="InterPro" id="IPR032088">
    <property type="entry name" value="SAT"/>
</dbReference>
<dbReference type="Pfam" id="PF22622">
    <property type="entry name" value="MFE-2_hydrat-2_N"/>
    <property type="match status" value="1"/>
</dbReference>
<dbReference type="GO" id="GO:0006633">
    <property type="term" value="P:fatty acid biosynthetic process"/>
    <property type="evidence" value="ECO:0007669"/>
    <property type="project" value="UniProtKB-KW"/>
</dbReference>
<dbReference type="InterPro" id="IPR016039">
    <property type="entry name" value="Thiolase-like"/>
</dbReference>
<evidence type="ECO:0000256" key="5">
    <source>
        <dbReference type="ARBA" id="ARBA00013191"/>
    </source>
</evidence>
<dbReference type="GO" id="GO:0004300">
    <property type="term" value="F:enoyl-CoA hydratase activity"/>
    <property type="evidence" value="ECO:0007669"/>
    <property type="project" value="UniProtKB-ARBA"/>
</dbReference>
<dbReference type="FunFam" id="3.30.70.2490:FF:000001">
    <property type="entry name" value="Fatty acid synthase subunit alpha"/>
    <property type="match status" value="1"/>
</dbReference>
<dbReference type="Gene3D" id="6.10.140.1410">
    <property type="match status" value="1"/>
</dbReference>
<evidence type="ECO:0000256" key="25">
    <source>
        <dbReference type="ARBA" id="ARBA00048508"/>
    </source>
</evidence>
<feature type="domain" description="Carrier" evidence="28">
    <location>
        <begin position="2224"/>
        <end position="2299"/>
    </location>
</feature>
<evidence type="ECO:0000256" key="9">
    <source>
        <dbReference type="ARBA" id="ARBA00022553"/>
    </source>
</evidence>
<keyword evidence="19" id="KW-0443">Lipid metabolism</keyword>
<dbReference type="Pfam" id="PF00109">
    <property type="entry name" value="ketoacyl-synt"/>
    <property type="match status" value="1"/>
</dbReference>
<keyword evidence="17" id="KW-0843">Virulence</keyword>
<evidence type="ECO:0000256" key="8">
    <source>
        <dbReference type="ARBA" id="ARBA00022516"/>
    </source>
</evidence>
<comment type="similarity">
    <text evidence="2">Belongs to the thiolase-like superfamily. Fungal fatty acid synthetase subunit alpha family.</text>
</comment>
<evidence type="ECO:0000256" key="6">
    <source>
        <dbReference type="ARBA" id="ARBA00014008"/>
    </source>
</evidence>
<dbReference type="Pfam" id="PF18325">
    <property type="entry name" value="Fas_alpha_ACP"/>
    <property type="match status" value="1"/>
</dbReference>
<evidence type="ECO:0000313" key="31">
    <source>
        <dbReference type="Proteomes" id="UP000284706"/>
    </source>
</evidence>
<evidence type="ECO:0000256" key="16">
    <source>
        <dbReference type="ARBA" id="ARBA00023002"/>
    </source>
</evidence>
<dbReference type="InterPro" id="IPR041550">
    <property type="entry name" value="FASI_helical"/>
</dbReference>
<proteinExistence type="inferred from homology"/>
<dbReference type="InParanoid" id="A0A409XY81"/>
<feature type="region of interest" description="Disordered" evidence="27">
    <location>
        <begin position="2656"/>
        <end position="2680"/>
    </location>
</feature>
<keyword evidence="7" id="KW-0596">Phosphopantetheine</keyword>
<dbReference type="Pfam" id="PF08354">
    <property type="entry name" value="Fas1-AflB-like_hel"/>
    <property type="match status" value="1"/>
</dbReference>